<feature type="compositionally biased region" description="Low complexity" evidence="4">
    <location>
        <begin position="807"/>
        <end position="816"/>
    </location>
</feature>
<feature type="compositionally biased region" description="Low complexity" evidence="4">
    <location>
        <begin position="904"/>
        <end position="913"/>
    </location>
</feature>
<dbReference type="PANTHER" id="PTHR43903">
    <property type="entry name" value="NEUROLIGIN"/>
    <property type="match status" value="1"/>
</dbReference>
<evidence type="ECO:0000256" key="5">
    <source>
        <dbReference type="SAM" id="Phobius"/>
    </source>
</evidence>
<dbReference type="Pfam" id="PF00135">
    <property type="entry name" value="COesterase"/>
    <property type="match status" value="1"/>
</dbReference>
<keyword evidence="3" id="KW-0325">Glycoprotein</keyword>
<dbReference type="InterPro" id="IPR029058">
    <property type="entry name" value="AB_hydrolase_fold"/>
</dbReference>
<evidence type="ECO:0000256" key="2">
    <source>
        <dbReference type="ARBA" id="ARBA00022729"/>
    </source>
</evidence>
<keyword evidence="5" id="KW-0812">Transmembrane</keyword>
<keyword evidence="5" id="KW-0472">Membrane</keyword>
<evidence type="ECO:0000256" key="3">
    <source>
        <dbReference type="ARBA" id="ARBA00023180"/>
    </source>
</evidence>
<dbReference type="EMBL" id="IACT01007880">
    <property type="protein sequence ID" value="LAC26992.1"/>
    <property type="molecule type" value="mRNA"/>
</dbReference>
<evidence type="ECO:0000256" key="1">
    <source>
        <dbReference type="ARBA" id="ARBA00005964"/>
    </source>
</evidence>
<feature type="compositionally biased region" description="Polar residues" evidence="4">
    <location>
        <begin position="794"/>
        <end position="804"/>
    </location>
</feature>
<name>A0A6A7GA10_9CRUS</name>
<keyword evidence="5" id="KW-1133">Transmembrane helix</keyword>
<dbReference type="SUPFAM" id="SSF53474">
    <property type="entry name" value="alpha/beta-Hydrolases"/>
    <property type="match status" value="1"/>
</dbReference>
<feature type="region of interest" description="Disordered" evidence="4">
    <location>
        <begin position="790"/>
        <end position="816"/>
    </location>
</feature>
<evidence type="ECO:0000256" key="4">
    <source>
        <dbReference type="SAM" id="MobiDB-lite"/>
    </source>
</evidence>
<accession>A0A6A7GA10</accession>
<keyword evidence="2" id="KW-0732">Signal</keyword>
<protein>
    <submittedName>
        <fullName evidence="7">Neuroligin-4, Y-linked-like</fullName>
    </submittedName>
</protein>
<dbReference type="PROSITE" id="PS00941">
    <property type="entry name" value="CARBOXYLESTERASE_B_2"/>
    <property type="match status" value="1"/>
</dbReference>
<dbReference type="Gene3D" id="3.40.50.1820">
    <property type="entry name" value="alpha/beta hydrolase"/>
    <property type="match status" value="1"/>
</dbReference>
<evidence type="ECO:0000259" key="6">
    <source>
        <dbReference type="Pfam" id="PF00135"/>
    </source>
</evidence>
<feature type="domain" description="Carboxylesterase type B" evidence="6">
    <location>
        <begin position="66"/>
        <end position="628"/>
    </location>
</feature>
<reference evidence="7" key="1">
    <citation type="submission" date="2017-11" db="EMBL/GenBank/DDBJ databases">
        <title>The sensing device of the deep-sea amphipod.</title>
        <authorList>
            <person name="Kobayashi H."/>
            <person name="Nagahama T."/>
            <person name="Arai W."/>
            <person name="Sasagawa Y."/>
            <person name="Umeda M."/>
            <person name="Hayashi T."/>
            <person name="Nikaido I."/>
            <person name="Watanabe H."/>
            <person name="Oguri K."/>
            <person name="Kitazato H."/>
            <person name="Fujioka K."/>
            <person name="Kido Y."/>
            <person name="Takami H."/>
        </authorList>
    </citation>
    <scope>NUCLEOTIDE SEQUENCE</scope>
    <source>
        <tissue evidence="7">Whole body</tissue>
    </source>
</reference>
<dbReference type="InterPro" id="IPR002018">
    <property type="entry name" value="CarbesteraseB"/>
</dbReference>
<organism evidence="7">
    <name type="scientific">Hirondellea gigas</name>
    <dbReference type="NCBI Taxonomy" id="1518452"/>
    <lineage>
        <taxon>Eukaryota</taxon>
        <taxon>Metazoa</taxon>
        <taxon>Ecdysozoa</taxon>
        <taxon>Arthropoda</taxon>
        <taxon>Crustacea</taxon>
        <taxon>Multicrustacea</taxon>
        <taxon>Malacostraca</taxon>
        <taxon>Eumalacostraca</taxon>
        <taxon>Peracarida</taxon>
        <taxon>Amphipoda</taxon>
        <taxon>Amphilochidea</taxon>
        <taxon>Lysianassida</taxon>
        <taxon>Lysianassidira</taxon>
        <taxon>Lysianassoidea</taxon>
        <taxon>Lysianassidae</taxon>
        <taxon>Hirondellea</taxon>
    </lineage>
</organism>
<dbReference type="AlphaFoldDB" id="A0A6A7GA10"/>
<evidence type="ECO:0000313" key="7">
    <source>
        <dbReference type="EMBL" id="LAC26992.1"/>
    </source>
</evidence>
<feature type="region of interest" description="Disordered" evidence="4">
    <location>
        <begin position="877"/>
        <end position="932"/>
    </location>
</feature>
<proteinExistence type="evidence at transcript level"/>
<dbReference type="InterPro" id="IPR019819">
    <property type="entry name" value="Carboxylesterase_B_CS"/>
</dbReference>
<sequence length="932" mass="102556">MFQDVCAGFCVTIAGPNVGRGSIVRRRKQWHFSCCHDMLQLLLVALVALVAVTVVVTPASGEASSPRVVETRQGKLRGIIRPLANKNLRPVEVFLGVPYATPPTGTNRFSPTRAPSPWDGEREARQYGPVCPQLLPDLTSPRPPKNRLLLARKLANHLTNQAEDCLYLNVYVPSQVVDTVAHKAFPVMVYIHGDSFEWGAANPYDGSVMAAYGEVIIVTLNYRLGPLGFLNTNADTSSRGHVMNHGLMDQIAALHWVQENIGAFGGDPGSVTLMGHGTGAACVHFLMASAAVVPGLFHRAILLSGSALSSWASVGSPTHYAMQYAKALNCSQVLPTDPLTSPSNEQFDHMVNCLKDRSLEQLQSVKLDAPRFLYSFGPSIDSIVIKSDFRRPIHSLGDEPRKEYDILFGVVPNEAYDDFSESDLLRGFDIRKRDRILRTLVRNTFDYHLNEVFISAVNEYTDWEQPEPSPKSVRDATMEALSDARYVSPLLQSIVALTSPHRQHYFYVFDYVPDSVDMPVGIKGTIHGEELAYLFGAPLVGELGIFSSNWTQQDVLVSETMLIYFTNFVKTGDPNLLTGQELRVNDHHTSVIRGIKWGPYDTEFQRYMCIGSRVASKNHYRAHSLALWIWLVPQLQTVGRLEFLTLRAPGITQHQQEQPFDPEERLQELSVLHHLFPTHDDPALYLGGVRPLRHMAGHYIIPSSTTTESPATTMMEQPPPPPIQQLSSDVHSNVTALAEATMPQDAVDYIAYSTALSVTVAIGVSLLILNILIFAGVYYQRDRTRLADKHDQQTRLSSASSSEHQMAAISSGTAGSTIGSTSALDVIAKTPQTTIAPCRTLSSTPFTQTQTFAHISECPPAFADTLVTFTSQQQSVLPHITPPSIPNGDVTGNTMPRPPPPPRLSSESQPLLPANIPGPPRGKIPTCEELRV</sequence>
<feature type="transmembrane region" description="Helical" evidence="5">
    <location>
        <begin position="749"/>
        <end position="779"/>
    </location>
</feature>
<comment type="similarity">
    <text evidence="1">Belongs to the type-B carboxylesterase/lipase family.</text>
</comment>
<dbReference type="InterPro" id="IPR051093">
    <property type="entry name" value="Neuroligin/BSAL"/>
</dbReference>